<dbReference type="PROSITE" id="PS50985">
    <property type="entry name" value="GRAS"/>
    <property type="match status" value="1"/>
</dbReference>
<dbReference type="PANTHER" id="PTHR31636">
    <property type="entry name" value="OSJNBA0084A10.13 PROTEIN-RELATED"/>
    <property type="match status" value="1"/>
</dbReference>
<comment type="similarity">
    <text evidence="3">Belongs to the GRAS family.</text>
</comment>
<dbReference type="EMBL" id="JAUHHV010000002">
    <property type="protein sequence ID" value="KAK1433812.1"/>
    <property type="molecule type" value="Genomic_DNA"/>
</dbReference>
<gene>
    <name evidence="5" type="ORF">QVD17_10729</name>
</gene>
<dbReference type="AlphaFoldDB" id="A0AAD8L8I8"/>
<evidence type="ECO:0000313" key="5">
    <source>
        <dbReference type="EMBL" id="KAK1433812.1"/>
    </source>
</evidence>
<accession>A0AAD8L8I8</accession>
<dbReference type="Pfam" id="PF03514">
    <property type="entry name" value="GRAS"/>
    <property type="match status" value="1"/>
</dbReference>
<keyword evidence="1" id="KW-0805">Transcription regulation</keyword>
<comment type="caution">
    <text evidence="5">The sequence shown here is derived from an EMBL/GenBank/DDBJ whole genome shotgun (WGS) entry which is preliminary data.</text>
</comment>
<evidence type="ECO:0000256" key="2">
    <source>
        <dbReference type="ARBA" id="ARBA00023163"/>
    </source>
</evidence>
<feature type="region of interest" description="Disordered" evidence="4">
    <location>
        <begin position="1"/>
        <end position="23"/>
    </location>
</feature>
<name>A0AAD8L8I8_TARER</name>
<evidence type="ECO:0000256" key="1">
    <source>
        <dbReference type="ARBA" id="ARBA00023015"/>
    </source>
</evidence>
<evidence type="ECO:0000256" key="3">
    <source>
        <dbReference type="PROSITE-ProRule" id="PRU01191"/>
    </source>
</evidence>
<keyword evidence="6" id="KW-1185">Reference proteome</keyword>
<dbReference type="InterPro" id="IPR005202">
    <property type="entry name" value="TF_GRAS"/>
</dbReference>
<keyword evidence="2" id="KW-0804">Transcription</keyword>
<evidence type="ECO:0000313" key="6">
    <source>
        <dbReference type="Proteomes" id="UP001229421"/>
    </source>
</evidence>
<evidence type="ECO:0000256" key="4">
    <source>
        <dbReference type="SAM" id="MobiDB-lite"/>
    </source>
</evidence>
<proteinExistence type="inferred from homology"/>
<sequence>MVAGIKKEPPQTSPSPPNHHHNQKQLICDQLSAAGELILAGNRLHAQGILAWLNHQLVSALGPNNPFQRAAFCFKEAMQMQSQSQLDLNPIDGILKMGAYKMFFEVSPIIQFMNFTSNQTLLEALGDAKNIHIIDFDIAFGAQRASFIQELPAGNNTLFKITAFASSSTHRPFELRLVDENLSQLAQ</sequence>
<feature type="short sequence motif" description="VHIID" evidence="3">
    <location>
        <begin position="131"/>
        <end position="135"/>
    </location>
</feature>
<dbReference type="Proteomes" id="UP001229421">
    <property type="component" value="Unassembled WGS sequence"/>
</dbReference>
<reference evidence="5" key="1">
    <citation type="journal article" date="2023" name="bioRxiv">
        <title>Improved chromosome-level genome assembly for marigold (Tagetes erecta).</title>
        <authorList>
            <person name="Jiang F."/>
            <person name="Yuan L."/>
            <person name="Wang S."/>
            <person name="Wang H."/>
            <person name="Xu D."/>
            <person name="Wang A."/>
            <person name="Fan W."/>
        </authorList>
    </citation>
    <scope>NUCLEOTIDE SEQUENCE</scope>
    <source>
        <strain evidence="5">WSJ</strain>
        <tissue evidence="5">Leaf</tissue>
    </source>
</reference>
<organism evidence="5 6">
    <name type="scientific">Tagetes erecta</name>
    <name type="common">African marigold</name>
    <dbReference type="NCBI Taxonomy" id="13708"/>
    <lineage>
        <taxon>Eukaryota</taxon>
        <taxon>Viridiplantae</taxon>
        <taxon>Streptophyta</taxon>
        <taxon>Embryophyta</taxon>
        <taxon>Tracheophyta</taxon>
        <taxon>Spermatophyta</taxon>
        <taxon>Magnoliopsida</taxon>
        <taxon>eudicotyledons</taxon>
        <taxon>Gunneridae</taxon>
        <taxon>Pentapetalae</taxon>
        <taxon>asterids</taxon>
        <taxon>campanulids</taxon>
        <taxon>Asterales</taxon>
        <taxon>Asteraceae</taxon>
        <taxon>Asteroideae</taxon>
        <taxon>Heliantheae alliance</taxon>
        <taxon>Tageteae</taxon>
        <taxon>Tagetes</taxon>
    </lineage>
</organism>
<comment type="caution">
    <text evidence="3">Lacks conserved residue(s) required for the propagation of feature annotation.</text>
</comment>
<protein>
    <submittedName>
        <fullName evidence="5">Uncharacterized protein</fullName>
    </submittedName>
</protein>